<organism evidence="1">
    <name type="scientific">Siphoviridae sp. ctCIv11</name>
    <dbReference type="NCBI Taxonomy" id="2827806"/>
    <lineage>
        <taxon>Viruses</taxon>
        <taxon>Duplodnaviria</taxon>
        <taxon>Heunggongvirae</taxon>
        <taxon>Uroviricota</taxon>
        <taxon>Caudoviricetes</taxon>
    </lineage>
</organism>
<reference evidence="1" key="1">
    <citation type="journal article" date="2021" name="Proc. Natl. Acad. Sci. U.S.A.">
        <title>A Catalog of Tens of Thousands of Viruses from Human Metagenomes Reveals Hidden Associations with Chronic Diseases.</title>
        <authorList>
            <person name="Tisza M.J."/>
            <person name="Buck C.B."/>
        </authorList>
    </citation>
    <scope>NUCLEOTIDE SEQUENCE</scope>
    <source>
        <strain evidence="1">CtCIv11</strain>
    </source>
</reference>
<evidence type="ECO:0000313" key="1">
    <source>
        <dbReference type="EMBL" id="DAF44967.1"/>
    </source>
</evidence>
<accession>A0A8S5S2M8</accession>
<proteinExistence type="predicted"/>
<sequence length="54" mass="6759">MKITRESHEAYIREYDEFMINTRKKMNQIIKQHKKFGLPSQYPDEYFPCKYVKR</sequence>
<name>A0A8S5S2M8_9CAUD</name>
<protein>
    <submittedName>
        <fullName evidence="1">Uncharacterized protein</fullName>
    </submittedName>
</protein>
<dbReference type="EMBL" id="BK032513">
    <property type="protein sequence ID" value="DAF44967.1"/>
    <property type="molecule type" value="Genomic_DNA"/>
</dbReference>